<feature type="domain" description="SLH" evidence="2">
    <location>
        <begin position="2510"/>
        <end position="2571"/>
    </location>
</feature>
<sequence>MKLAKKTFLSLLIFIVFITTHGGAITYAIEQATAPNTTELSNGFIKIAVDNATGRFGIRTVDGQPVRKNDNNVNMLFRGDNPETSFTTFRIDGTDYIFGNPYKFAVNFVSEITKPVIVNNSNGTKQIETVWSIKGVRIKQVLMLYSNNADLVNAGNVNVRYEVQNNSGAQVELGSRILLDTMVGGNDGPEFQIGTAYRAPLTAERRLVHDPAAIGVPEEDIAYYKLPPYWVMRDKLDLTNALATNVTAYGFNNFSEGYTNIVDEMIVGHWNGLANTKWDYTVNRNLDFTRDTNDYGSADSAVAFYWNPKTLAKGGSKTFETVYGLGEIVAPDKVFSIRFLDPVMQLGTTEDGNAYADEGIFDITAEIENLPSFNMEHSNITYRMELQSGLDFVALDNTGKIIRNDDGTAKTEAVRYKEQALPKPATLEEAAQGIIPKYQPGDTITVNFKVKAKGRPWPTTKQYMLTASSPETRAKLSKEQPQVEPKKESEEGAEEEGELPPVHEGIQAEFASTKTNFILLPAIGEAKATYVYGLSPGEAYRTDEKYITLNLSNIEAYTTSGAQGNPNFDLYLEETVTGKRYKVPVADSVIIQPTDDGSTGDMIITYRGGDLVDANGDVLETGLGPELPLGEYKVEIDYKNDTPSNARGGAGSEGDTEGETGGENEGEDEEDAERDAMFDITTSQTFLVTDNEDARVRNANLLVVYKQTVNLTLVPLSAGEDDLKDINDVMYHKPFAPGGSLAAAKTAMVPALSKMAIASRLVDPDLEVDSLFVNSTTNTEMLKDFPLYNYRAFSSEEEMEAFFEDREDREALVTIEGMIKQIGKGEDLQAVVDTSTEPAIINGAVNYQGKDLVFVRGGLEIFGSKYDTIPLMDTLFVKGDGTLSVAGSGFVFHRGEWTLDFYNGFQKSMERAEEDDDDDEEEEEEEEEGDEDENDNPEDDTLNGSLSWAQGNIGSRLNPMRQVMVEDVYFNRHSLFATLPLSLGGFTFQFNDFILREGGLSFGGSISFKVVDAEIKDVIFNNKGFVGVEADLKFELNKEMGLLKPDSKAEGVNGELNIVHYQQAVQGKNNYYGLKFGAELSNMMEVEVEFALKKVDDGRILPDVIAFGTSLPKPGVLITGATYLTKIRGAIRELADTIAGGSKDDPFPLTLEAGVSLRFGIAPAYHYGDIDLTLKRTGIKIVGKMDFSTSPNGDNLMPMITEALLEAQWVKPWFVRLQAEVDIMGWDVIIGKAGIFVGQNLEKNRIDFEGFVSSKIQVPSGVPIVGGMPLSGVYFGLNNDKVWGSVSILFISLGVTYYWGGGIEFGTSGEGLPEGLIHMVVEDPEKGSQLVVIGQGIETVATSWLTPENDNQEIVYRELGNGVTMIDQGTLDIGIGGITTSNGGRVHNIPVNRINGSALIEVSYDGPDAPELSIKDSTGKAYPIVIDNTNTNPQANAFTQWIPAAAASDGVDAYKLYIMVPESKVKSGTAAWKLTSETPVETKLLSVPSLPELTNVELSKDAANSNQFTASWKVSNPSEGDTINLYLTKDSVVEPPAASDDVAAPGDPGVLIAGNIPVAENGEGSYTIDVTQVSMLGDVEDIRGLLQQGNYYLRAELKSDATYGTMTSTQRFEIIDPLAPVKVSNVEVKAAGNGMFSLSFKPADKKAGHEGYEHSYSIFAETMQGDKLASYDSFGELLFTEEELAPYWNAASGRYEGIMVGGWTSVSASDESAGEKHVGLEPGYKYSISVTAAVKPPIEADKNENYHFAESVASSLTLLPVPSNPKLRLASSGSFGSKLELLTNQTSQSISVVSDQPNVEVEAFIGGESLGVAKLANTAGGSAGTLTFDQFKTDGTYAVELMATNTVTKDRRISLLYLTVDTLAPVLYISQPETGVRTSNGYIQVSGQTSNDANLTVGGTAVPIDRNGDGTFSASIPVASKEPTVDLVFVARDDAGNENRAVVTITNDSFEAPVGLVPRSITLAPGEQRKVEAVLRYPNGKAPDGKQQFKSVVASGDEMDRLSYSVIAGETISLASDGTMLGMGIGASLIEVKYKISDEMSLTAYVPVQVQEVKPTSLQSITAYTAAVSNQSNVTRIAVTSAGETTGYQLVYRSFASGSEAAVPAFGDDLTNWSLIPAGGVVKAAAGDRIVVAKRNSMDKKAVSASKAMSAVVWSAGAGGGGGGFGGGGFAGGAAGGGEEEAIDAEPFTLMVNGVSSSAKWIGSILTADISAKNADGMKDNLRIVSKDATATGYSLRIDKETVSRLAADGNSIVFDLAKAKLTLTPEQLSKVQGNLELTIAPNHVEGVKQAEKVAQSAQASLLGKGSGFSVALNTETDSIKHLQIAIPDGVSINDLTAIVEIGENGFWTPLPWSLEMIGGKAYASLTPANGGSLYFMSGEASFRDVPNQYWGKAGIEEAAAKLLVLGKGQGRFDYNGLVNRSEFPTMLLRAAGLMGQTAEQSYPDVPADAWYARSVAIASRLGLVTGLGDGRYAPQKTLSRLEGMTMIGRLVEQYAPESALTDEEVSEIISRYSDGDAIPEWGKKAVAMAIKHGIITGDAGAINPSGSLTRAQAAIIAVRVQKWLSLGNQR</sequence>
<dbReference type="RefSeq" id="WP_068679705.1">
    <property type="nucleotide sequence ID" value="NZ_LYPA01000029.1"/>
</dbReference>
<feature type="domain" description="SLH" evidence="2">
    <location>
        <begin position="2379"/>
        <end position="2438"/>
    </location>
</feature>
<feature type="compositionally biased region" description="Acidic residues" evidence="1">
    <location>
        <begin position="912"/>
        <end position="941"/>
    </location>
</feature>
<feature type="region of interest" description="Disordered" evidence="1">
    <location>
        <begin position="467"/>
        <end position="500"/>
    </location>
</feature>
<dbReference type="EMBL" id="LYPA01000029">
    <property type="protein sequence ID" value="OBR68099.1"/>
    <property type="molecule type" value="Genomic_DNA"/>
</dbReference>
<accession>A0A1A5YRA8</accession>
<feature type="region of interest" description="Disordered" evidence="1">
    <location>
        <begin position="640"/>
        <end position="672"/>
    </location>
</feature>
<evidence type="ECO:0000256" key="1">
    <source>
        <dbReference type="SAM" id="MobiDB-lite"/>
    </source>
</evidence>
<feature type="region of interest" description="Disordered" evidence="1">
    <location>
        <begin position="910"/>
        <end position="945"/>
    </location>
</feature>
<evidence type="ECO:0000313" key="3">
    <source>
        <dbReference type="EMBL" id="OBR68099.1"/>
    </source>
</evidence>
<dbReference type="Pfam" id="PF00395">
    <property type="entry name" value="SLH"/>
    <property type="match status" value="2"/>
</dbReference>
<dbReference type="InterPro" id="IPR013783">
    <property type="entry name" value="Ig-like_fold"/>
</dbReference>
<organism evidence="3 4">
    <name type="scientific">Paenibacillus oryzae</name>
    <dbReference type="NCBI Taxonomy" id="1844972"/>
    <lineage>
        <taxon>Bacteria</taxon>
        <taxon>Bacillati</taxon>
        <taxon>Bacillota</taxon>
        <taxon>Bacilli</taxon>
        <taxon>Bacillales</taxon>
        <taxon>Paenibacillaceae</taxon>
        <taxon>Paenibacillus</taxon>
    </lineage>
</organism>
<dbReference type="InterPro" id="IPR001119">
    <property type="entry name" value="SLH_dom"/>
</dbReference>
<dbReference type="OrthoDB" id="1829213at2"/>
<evidence type="ECO:0000259" key="2">
    <source>
        <dbReference type="PROSITE" id="PS51272"/>
    </source>
</evidence>
<feature type="compositionally biased region" description="Acidic residues" evidence="1">
    <location>
        <begin position="654"/>
        <end position="672"/>
    </location>
</feature>
<dbReference type="Gene3D" id="2.60.40.10">
    <property type="entry name" value="Immunoglobulins"/>
    <property type="match status" value="1"/>
</dbReference>
<comment type="caution">
    <text evidence="3">The sequence shown here is derived from an EMBL/GenBank/DDBJ whole genome shotgun (WGS) entry which is preliminary data.</text>
</comment>
<dbReference type="PROSITE" id="PS51272">
    <property type="entry name" value="SLH"/>
    <property type="match status" value="3"/>
</dbReference>
<gene>
    <name evidence="3" type="ORF">A7K91_07745</name>
</gene>
<evidence type="ECO:0000313" key="4">
    <source>
        <dbReference type="Proteomes" id="UP000092024"/>
    </source>
</evidence>
<proteinExistence type="predicted"/>
<name>A0A1A5YRA8_9BACL</name>
<keyword evidence="4" id="KW-1185">Reference proteome</keyword>
<dbReference type="STRING" id="1844972.A7K91_07745"/>
<dbReference type="Proteomes" id="UP000092024">
    <property type="component" value="Unassembled WGS sequence"/>
</dbReference>
<protein>
    <recommendedName>
        <fullName evidence="2">SLH domain-containing protein</fullName>
    </recommendedName>
</protein>
<feature type="domain" description="SLH" evidence="2">
    <location>
        <begin position="2439"/>
        <end position="2502"/>
    </location>
</feature>
<reference evidence="3 4" key="1">
    <citation type="submission" date="2016-05" db="EMBL/GenBank/DDBJ databases">
        <title>Paenibacillus oryzae. sp. nov., isolated from the rice root.</title>
        <authorList>
            <person name="Zhang J."/>
            <person name="Zhang X."/>
        </authorList>
    </citation>
    <scope>NUCLEOTIDE SEQUENCE [LARGE SCALE GENOMIC DNA]</scope>
    <source>
        <strain evidence="3 4">1DrF-4</strain>
    </source>
</reference>